<dbReference type="Pfam" id="PF13963">
    <property type="entry name" value="Transpos_assoc"/>
    <property type="match status" value="1"/>
</dbReference>
<feature type="compositionally biased region" description="Low complexity" evidence="1">
    <location>
        <begin position="905"/>
        <end position="914"/>
    </location>
</feature>
<feature type="compositionally biased region" description="Low complexity" evidence="1">
    <location>
        <begin position="1329"/>
        <end position="1338"/>
    </location>
</feature>
<dbReference type="InterPro" id="IPR004242">
    <property type="entry name" value="Transposase_21"/>
</dbReference>
<evidence type="ECO:0000313" key="5">
    <source>
        <dbReference type="EMBL" id="KAK1646127.1"/>
    </source>
</evidence>
<protein>
    <recommendedName>
        <fullName evidence="7">Transposon protein, putative, CACTA, En/Spm sub-class</fullName>
    </recommendedName>
</protein>
<feature type="compositionally biased region" description="Acidic residues" evidence="1">
    <location>
        <begin position="113"/>
        <end position="132"/>
    </location>
</feature>
<feature type="compositionally biased region" description="Polar residues" evidence="1">
    <location>
        <begin position="1471"/>
        <end position="1482"/>
    </location>
</feature>
<reference evidence="5" key="1">
    <citation type="submission" date="2023-07" db="EMBL/GenBank/DDBJ databases">
        <title>A chromosome-level genome assembly of Lolium multiflorum.</title>
        <authorList>
            <person name="Chen Y."/>
            <person name="Copetti D."/>
            <person name="Kolliker R."/>
            <person name="Studer B."/>
        </authorList>
    </citation>
    <scope>NUCLEOTIDE SEQUENCE</scope>
    <source>
        <strain evidence="5">02402/16</strain>
        <tissue evidence="5">Leaf</tissue>
    </source>
</reference>
<evidence type="ECO:0000259" key="3">
    <source>
        <dbReference type="Pfam" id="PF13963"/>
    </source>
</evidence>
<dbReference type="Proteomes" id="UP001231189">
    <property type="component" value="Unassembled WGS sequence"/>
</dbReference>
<evidence type="ECO:0000313" key="6">
    <source>
        <dbReference type="Proteomes" id="UP001231189"/>
    </source>
</evidence>
<dbReference type="EMBL" id="JAUUTY010000004">
    <property type="protein sequence ID" value="KAK1646127.1"/>
    <property type="molecule type" value="Genomic_DNA"/>
</dbReference>
<gene>
    <name evidence="5" type="ORF">QYE76_063932</name>
</gene>
<dbReference type="PANTHER" id="PTHR48258">
    <property type="entry name" value="DUF4218 DOMAIN-CONTAINING PROTEIN-RELATED"/>
    <property type="match status" value="1"/>
</dbReference>
<feature type="compositionally biased region" description="Basic and acidic residues" evidence="1">
    <location>
        <begin position="79"/>
        <end position="112"/>
    </location>
</feature>
<name>A0AAD8W9R7_LOLMU</name>
<proteinExistence type="predicted"/>
<evidence type="ECO:0008006" key="7">
    <source>
        <dbReference type="Google" id="ProtNLM"/>
    </source>
</evidence>
<feature type="region of interest" description="Disordered" evidence="1">
    <location>
        <begin position="946"/>
        <end position="1092"/>
    </location>
</feature>
<feature type="region of interest" description="Disordered" evidence="1">
    <location>
        <begin position="1666"/>
        <end position="1696"/>
    </location>
</feature>
<dbReference type="PANTHER" id="PTHR48258:SF9">
    <property type="entry name" value="OS01G0348150 PROTEIN"/>
    <property type="match status" value="1"/>
</dbReference>
<feature type="compositionally biased region" description="Acidic residues" evidence="1">
    <location>
        <begin position="337"/>
        <end position="352"/>
    </location>
</feature>
<keyword evidence="6" id="KW-1185">Reference proteome</keyword>
<feature type="compositionally biased region" description="Acidic residues" evidence="1">
    <location>
        <begin position="1055"/>
        <end position="1078"/>
    </location>
</feature>
<feature type="domain" description="Transposase-associated" evidence="3">
    <location>
        <begin position="7"/>
        <end position="60"/>
    </location>
</feature>
<comment type="caution">
    <text evidence="5">The sequence shown here is derived from an EMBL/GenBank/DDBJ whole genome shotgun (WGS) entry which is preliminary data.</text>
</comment>
<feature type="domain" description="DUF8039" evidence="4">
    <location>
        <begin position="1578"/>
        <end position="1664"/>
    </location>
</feature>
<feature type="region of interest" description="Disordered" evidence="1">
    <location>
        <begin position="79"/>
        <end position="138"/>
    </location>
</feature>
<feature type="compositionally biased region" description="Polar residues" evidence="1">
    <location>
        <begin position="993"/>
        <end position="1010"/>
    </location>
</feature>
<evidence type="ECO:0000256" key="1">
    <source>
        <dbReference type="SAM" id="MobiDB-lite"/>
    </source>
</evidence>
<dbReference type="InterPro" id="IPR029480">
    <property type="entry name" value="Transpos_assoc"/>
</dbReference>
<dbReference type="Pfam" id="PF02992">
    <property type="entry name" value="Transposase_21"/>
    <property type="match status" value="1"/>
</dbReference>
<sequence>MMSEGVVARFLKAATAEMIRNNQKEIRCPCRRCKLTSLMDPKADMVRDHLLVRGFMDGYRWEGDEDDYEFVHGISTRNKEGGEHHVEVPGHDQDVEDPGHDHDHNVGDHGPDDMEDQDGGPDDEDHEDEDDGPSSMDWVQDPYLQELLLKQTSNARDAAREKAKMDQLEVDAVTPLYEGCRPEDTRLKVTLMALEMKVKHKMTDTSFNDNMSFWHERLPKGNDINLYMGLLKEELATLWDAPANTWDAAAEEYFPMRAALLTTVHDFLGYGYVAGQVVHGFNACVSLDVMHITKNVCESLLGTLLNMPERTKDGPKARYDLLSIGIREELHAGRPNDDDDDDDDDNDDDEAEDTQRVKLPYGYAGKISRYLDKAKQRFSGMKSHDCHVLMTQILPVAIRGIMDAHVRETLFGLCNFFDVISRKSVGVRQLRRLQEEIVVILCELEMYFPPAFFDVMVHLLVHIVEDIIQLGPTFLHSMMPFERMNGVIKGYVRNRARPDGSIANGFLTEECISFCTSYLEIENPVGLPVNRHLGKLAGWGHRDGSREMHVDFKGRIADFERANLVALQHIDVVDPWVVEHKTFIAKTYSDQGQQDGDIIKEHNSTFTRWFKDKMLTYPIDEDSSAEEKLIFALSQGAEHNLMTFQAYDINGYTFYTEEKDMKSDYQNSGVTMESYTGDVKQRYYGKIEEIWELSYAGENVPMFRVRWAKNVIKEDRHFTTMVIPEAKSKTAGAKVTAKYEPWVLASQVDQCFFITDPQKPSRVVVRRGKRSIIGMDGAANELDFDQYGDPKMEDDDDDDEEPYTTRRSRTTLPKGRPFKRRSLGVPGLNYSTARKKGKKITKIPHLSTILPIPHSISIHLPPATPSPTPPPTGDTLSDATSHRRPPLPRFTSDPGDARRPRRRAQTPATTDPGDLVGVLVCDLLAAFLVCDLLHRRPPQRRHLPPARRYVSLNSPSRRWSPPPSIHLPTRLTFSPPRRSPSSALPPRPRNSHDGTTTTSPTYCSGSNMANNEEAGGSGSKPFWMLTDEMEVMESQPRRDDGEDDGTDPEYRADDAAEDDTTDGAAEDDTTDGAAEDDTGAPKKLRRERRPNVLSTVKQAFTEVNDSGHPTAPPNLVKGYSAQLGCILRSTVSINTENLRHPDRANLRTLLFKKLHERYEFPVDCSEKRLMRNKVHNAALTKMSTALASWRNRVKKMINSGASYDKIKESNPSITEQDYADFKIKCESESTSDSSQWGKDMRKLNLGTHKLGPGGFRVAQPKWDAADEERVKNGLEPLFSQYKNKQTRNFLLARYRIDPKTKELTTTPEVKQFEALLAKEIAAESEKEASSGAGSTSSSQCAPWDNPLNRALNAHKKRDPLSKPTSAGRVVGEGCSMKWSEYYKSGKKEKKATIDEKEVAHLKAQVAQIPTLVEEQVRQQVQQIVETQQRTQRQQVEDQVGTTLSSIIPTLVAGLDEWYRGGKKGPPPVPSFTGSNSHSVEPSVSPQAATMVSPAAPTLVAPAAPTLVAPAAPTLVSPAAPTLVSPAAPLLQLNAPVAADNTPPGTAPTSGHSISCTPAAGGASTLAELDAITSSAVDVPCTLLHFVNGELIDVAKATIVQPSNRQFHGRPMQPDVYRIQLVRVLSGYDDVVPPFQPHGADEDEVLTLQHCFNWSMVWPKSQIRLGARGTTPQTTPPALPAPSHGKTTPTVPPSADEDMQMAQDEDMQMAQDPNDGPYEDSTFANLDCNFDFGVDYDLSSQPSQAAAEGKTYCNKRRLFSSQETPPAADFTETQPIAEVRSVISPNTLKKACAEENAVPVNTKPKGRKRKKKDDKSASQPAPIRAQDGPPVPKNIEARVHVSGERMLIKRLYDAAPGPMRSLVDGIQFMEERRIRERDHGYPVYIAKVPSGHGFVDSGFAEKIFLRYDDIFAMLNSYPLHYTFIRLYSLSKAMRIIRHNIPDIAIADPFYMRAVHLATAGDRAVASGYLKDFFLAHQKKCNILLPVFPEDKTCTLISITPKHSVATYLDADGKSTTDYTNVKAVLDDALNGYVKAKGNMQRPNIRYGKHVFKHQTKFPCVKKPPSSNKDAYYALYHMDKYIRDQQQLTLPEHLRDWANKLARVPDDGIKQDFFRIQVEFCEIIHQDVIRSAGEFYAGHQPSNSDIDTMLQMQGDDYRSWMCLKKGGGFIHAPSVEYFAADAAFLLSPSRERVLDAKTVPGTVFASKTRSLHGKGRKVASAANCYAPVESGDSVDGDYHYSPGEPIVVRPCRRAQETRPEGTRLGLPWFCAGEADQRCCVVKDPFTERRPGKGGPSAKLYCGVYCNYGF</sequence>
<feature type="compositionally biased region" description="Low complexity" evidence="1">
    <location>
        <begin position="967"/>
        <end position="982"/>
    </location>
</feature>
<dbReference type="Pfam" id="PF13960">
    <property type="entry name" value="DUF4218"/>
    <property type="match status" value="1"/>
</dbReference>
<evidence type="ECO:0000259" key="2">
    <source>
        <dbReference type="Pfam" id="PF13960"/>
    </source>
</evidence>
<feature type="region of interest" description="Disordered" evidence="1">
    <location>
        <begin position="857"/>
        <end position="914"/>
    </location>
</feature>
<dbReference type="InterPro" id="IPR025452">
    <property type="entry name" value="DUF4218"/>
</dbReference>
<feature type="region of interest" description="Disordered" evidence="1">
    <location>
        <begin position="781"/>
        <end position="839"/>
    </location>
</feature>
<dbReference type="Pfam" id="PF26133">
    <property type="entry name" value="DUF8039"/>
    <property type="match status" value="1"/>
</dbReference>
<feature type="region of interest" description="Disordered" evidence="1">
    <location>
        <begin position="331"/>
        <end position="355"/>
    </location>
</feature>
<organism evidence="5 6">
    <name type="scientific">Lolium multiflorum</name>
    <name type="common">Italian ryegrass</name>
    <name type="synonym">Lolium perenne subsp. multiflorum</name>
    <dbReference type="NCBI Taxonomy" id="4521"/>
    <lineage>
        <taxon>Eukaryota</taxon>
        <taxon>Viridiplantae</taxon>
        <taxon>Streptophyta</taxon>
        <taxon>Embryophyta</taxon>
        <taxon>Tracheophyta</taxon>
        <taxon>Spermatophyta</taxon>
        <taxon>Magnoliopsida</taxon>
        <taxon>Liliopsida</taxon>
        <taxon>Poales</taxon>
        <taxon>Poaceae</taxon>
        <taxon>BOP clade</taxon>
        <taxon>Pooideae</taxon>
        <taxon>Poodae</taxon>
        <taxon>Poeae</taxon>
        <taxon>Poeae Chloroplast Group 2 (Poeae type)</taxon>
        <taxon>Loliodinae</taxon>
        <taxon>Loliinae</taxon>
        <taxon>Lolium</taxon>
    </lineage>
</organism>
<feature type="compositionally biased region" description="Pro residues" evidence="1">
    <location>
        <begin position="862"/>
        <end position="872"/>
    </location>
</feature>
<feature type="region of interest" description="Disordered" evidence="1">
    <location>
        <begin position="1323"/>
        <end position="1347"/>
    </location>
</feature>
<feature type="compositionally biased region" description="Acidic residues" evidence="1">
    <location>
        <begin position="782"/>
        <end position="802"/>
    </location>
</feature>
<dbReference type="InterPro" id="IPR058352">
    <property type="entry name" value="DUF8039"/>
</dbReference>
<accession>A0AAD8W9R7</accession>
<feature type="domain" description="DUF4218" evidence="2">
    <location>
        <begin position="422"/>
        <end position="520"/>
    </location>
</feature>
<feature type="region of interest" description="Disordered" evidence="1">
    <location>
        <begin position="1793"/>
        <end position="1833"/>
    </location>
</feature>
<feature type="region of interest" description="Disordered" evidence="1">
    <location>
        <begin position="1462"/>
        <end position="1482"/>
    </location>
</feature>
<evidence type="ECO:0000259" key="4">
    <source>
        <dbReference type="Pfam" id="PF26133"/>
    </source>
</evidence>